<dbReference type="GO" id="GO:0042586">
    <property type="term" value="F:peptide deformylase activity"/>
    <property type="evidence" value="ECO:0007669"/>
    <property type="project" value="UniProtKB-UniRule"/>
</dbReference>
<dbReference type="GO" id="GO:0046872">
    <property type="term" value="F:metal ion binding"/>
    <property type="evidence" value="ECO:0007669"/>
    <property type="project" value="UniProtKB-KW"/>
</dbReference>
<comment type="similarity">
    <text evidence="1 2">Belongs to the polypeptide deformylase family.</text>
</comment>
<feature type="binding site" evidence="2">
    <location>
        <position position="131"/>
    </location>
    <ligand>
        <name>Fe cation</name>
        <dbReference type="ChEBI" id="CHEBI:24875"/>
    </ligand>
</feature>
<feature type="binding site" evidence="2">
    <location>
        <position position="89"/>
    </location>
    <ligand>
        <name>Fe cation</name>
        <dbReference type="ChEBI" id="CHEBI:24875"/>
    </ligand>
</feature>
<dbReference type="EC" id="3.5.1.88" evidence="2"/>
<keyword evidence="2" id="KW-0408">Iron</keyword>
<dbReference type="PANTHER" id="PTHR10458:SF22">
    <property type="entry name" value="PEPTIDE DEFORMYLASE"/>
    <property type="match status" value="1"/>
</dbReference>
<dbReference type="NCBIfam" id="TIGR00079">
    <property type="entry name" value="pept_deformyl"/>
    <property type="match status" value="1"/>
</dbReference>
<dbReference type="OrthoDB" id="9804313at2"/>
<dbReference type="KEGG" id="kso:CKSOR_00618"/>
<accession>A0A3Q8ERQ9</accession>
<dbReference type="RefSeq" id="WP_108674114.1">
    <property type="nucleotide sequence ID" value="NZ_CP025628.1"/>
</dbReference>
<comment type="catalytic activity">
    <reaction evidence="2">
        <text>N-terminal N-formyl-L-methionyl-[peptide] + H2O = N-terminal L-methionyl-[peptide] + formate</text>
        <dbReference type="Rhea" id="RHEA:24420"/>
        <dbReference type="Rhea" id="RHEA-COMP:10639"/>
        <dbReference type="Rhea" id="RHEA-COMP:10640"/>
        <dbReference type="ChEBI" id="CHEBI:15377"/>
        <dbReference type="ChEBI" id="CHEBI:15740"/>
        <dbReference type="ChEBI" id="CHEBI:49298"/>
        <dbReference type="ChEBI" id="CHEBI:64731"/>
        <dbReference type="EC" id="3.5.1.88"/>
    </reaction>
</comment>
<comment type="function">
    <text evidence="2">Removes the formyl group from the N-terminal Met of newly synthesized proteins. Requires at least a dipeptide for an efficient rate of reaction. N-terminal L-methionine is a prerequisite for activity but the enzyme has broad specificity at other positions.</text>
</comment>
<gene>
    <name evidence="2 3" type="primary">def</name>
    <name evidence="3" type="ORF">CKSOR_00618</name>
</gene>
<comment type="cofactor">
    <cofactor evidence="2">
        <name>Fe(2+)</name>
        <dbReference type="ChEBI" id="CHEBI:29033"/>
    </cofactor>
    <text evidence="2">Binds 1 Fe(2+) ion.</text>
</comment>
<keyword evidence="2" id="KW-0479">Metal-binding</keyword>
<dbReference type="Gene3D" id="3.90.45.10">
    <property type="entry name" value="Peptide deformylase"/>
    <property type="match status" value="1"/>
</dbReference>
<dbReference type="EMBL" id="CP025628">
    <property type="protein sequence ID" value="AWD32718.1"/>
    <property type="molecule type" value="Genomic_DNA"/>
</dbReference>
<dbReference type="InterPro" id="IPR036821">
    <property type="entry name" value="Peptide_deformylase_sf"/>
</dbReference>
<evidence type="ECO:0000256" key="1">
    <source>
        <dbReference type="ARBA" id="ARBA00010759"/>
    </source>
</evidence>
<evidence type="ECO:0000256" key="2">
    <source>
        <dbReference type="HAMAP-Rule" id="MF_00163"/>
    </source>
</evidence>
<dbReference type="GO" id="GO:0006412">
    <property type="term" value="P:translation"/>
    <property type="evidence" value="ECO:0007669"/>
    <property type="project" value="UniProtKB-UniRule"/>
</dbReference>
<dbReference type="InterPro" id="IPR023635">
    <property type="entry name" value="Peptide_deformylase"/>
</dbReference>
<dbReference type="PRINTS" id="PR01576">
    <property type="entry name" value="PDEFORMYLASE"/>
</dbReference>
<evidence type="ECO:0000313" key="3">
    <source>
        <dbReference type="EMBL" id="AWD32718.1"/>
    </source>
</evidence>
<dbReference type="Proteomes" id="UP000266796">
    <property type="component" value="Chromosome"/>
</dbReference>
<reference evidence="3 4" key="1">
    <citation type="journal article" date="2018" name="Parasitology">
        <title>The reduced genome of Candidatus Kinetoplastibacterium sorsogonicusi, the endosymbiont of Kentomonas sorsogonicus (Trypanosomatidae): loss of the haem-synthesis pathway.</title>
        <authorList>
            <person name="Silva F.M."/>
            <person name="Kostygov A.Y."/>
            <person name="Spodareva V.V."/>
            <person name="Butenko A."/>
            <person name="Tossou R."/>
            <person name="Lukes J."/>
            <person name="Yurchenko V."/>
            <person name="Alves J.M.P."/>
        </authorList>
    </citation>
    <scope>NUCLEOTIDE SEQUENCE [LARGE SCALE GENOMIC DNA]</scope>
    <source>
        <strain evidence="3 4">MF-08</strain>
    </source>
</reference>
<organism evidence="3 4">
    <name type="scientific">Candidatus Kinetoplastidibacterium kentomonadis</name>
    <dbReference type="NCBI Taxonomy" id="1576550"/>
    <lineage>
        <taxon>Bacteria</taxon>
        <taxon>Pseudomonadati</taxon>
        <taxon>Pseudomonadota</taxon>
        <taxon>Betaproteobacteria</taxon>
        <taxon>Candidatus Kinetoplastidibacterium</taxon>
    </lineage>
</organism>
<dbReference type="Pfam" id="PF01327">
    <property type="entry name" value="Pep_deformylase"/>
    <property type="match status" value="1"/>
</dbReference>
<dbReference type="PANTHER" id="PTHR10458">
    <property type="entry name" value="PEPTIDE DEFORMYLASE"/>
    <property type="match status" value="1"/>
</dbReference>
<feature type="binding site" evidence="2">
    <location>
        <position position="135"/>
    </location>
    <ligand>
        <name>Fe cation</name>
        <dbReference type="ChEBI" id="CHEBI:24875"/>
    </ligand>
</feature>
<name>A0A3Q8ERQ9_9PROT</name>
<dbReference type="PIRSF" id="PIRSF004749">
    <property type="entry name" value="Pep_def"/>
    <property type="match status" value="1"/>
</dbReference>
<keyword evidence="2" id="KW-0648">Protein biosynthesis</keyword>
<dbReference type="SUPFAM" id="SSF56420">
    <property type="entry name" value="Peptide deformylase"/>
    <property type="match status" value="1"/>
</dbReference>
<sequence>MPLMNILNYPDPYLRNIVSPVTNINSDIKSIADNMLKTMYQFSGIGLAANQVGLDLRLIVLDVNNHPMILINPEIIWHSEEYIISKEGCLSIPGIYENVKRHSKIRCIALDHNDKKVDFIADDILSICIQHEIDHLNGKLFIDYLSNLKKDFIKRKIKKNTLK</sequence>
<dbReference type="CDD" id="cd00487">
    <property type="entry name" value="Pep_deformylase"/>
    <property type="match status" value="1"/>
</dbReference>
<protein>
    <recommendedName>
        <fullName evidence="2">Peptide deformylase</fullName>
        <shortName evidence="2">PDF</shortName>
        <ecNumber evidence="2">3.5.1.88</ecNumber>
    </recommendedName>
    <alternativeName>
        <fullName evidence="2">Polypeptide deformylase</fullName>
    </alternativeName>
</protein>
<dbReference type="AlphaFoldDB" id="A0A3Q8ERQ9"/>
<dbReference type="NCBIfam" id="NF001159">
    <property type="entry name" value="PRK00150.1-3"/>
    <property type="match status" value="1"/>
</dbReference>
<feature type="active site" evidence="2">
    <location>
        <position position="132"/>
    </location>
</feature>
<dbReference type="HAMAP" id="MF_00163">
    <property type="entry name" value="Pep_deformylase"/>
    <property type="match status" value="1"/>
</dbReference>
<evidence type="ECO:0000313" key="4">
    <source>
        <dbReference type="Proteomes" id="UP000266796"/>
    </source>
</evidence>
<keyword evidence="4" id="KW-1185">Reference proteome</keyword>
<keyword evidence="2 3" id="KW-0378">Hydrolase</keyword>
<proteinExistence type="inferred from homology"/>